<dbReference type="EMBL" id="VDMD01000028">
    <property type="protein sequence ID" value="TRM59448.1"/>
    <property type="molecule type" value="Genomic_DNA"/>
</dbReference>
<dbReference type="AlphaFoldDB" id="A0A550C3T0"/>
<reference evidence="1 2" key="1">
    <citation type="journal article" date="2019" name="New Phytol.">
        <title>Comparative genomics reveals unique wood-decay strategies and fruiting body development in the Schizophyllaceae.</title>
        <authorList>
            <person name="Almasi E."/>
            <person name="Sahu N."/>
            <person name="Krizsan K."/>
            <person name="Balint B."/>
            <person name="Kovacs G.M."/>
            <person name="Kiss B."/>
            <person name="Cseklye J."/>
            <person name="Drula E."/>
            <person name="Henrissat B."/>
            <person name="Nagy I."/>
            <person name="Chovatia M."/>
            <person name="Adam C."/>
            <person name="LaButti K."/>
            <person name="Lipzen A."/>
            <person name="Riley R."/>
            <person name="Grigoriev I.V."/>
            <person name="Nagy L.G."/>
        </authorList>
    </citation>
    <scope>NUCLEOTIDE SEQUENCE [LARGE SCALE GENOMIC DNA]</scope>
    <source>
        <strain evidence="1 2">NL-1724</strain>
    </source>
</reference>
<name>A0A550C3T0_9AGAR</name>
<organism evidence="1 2">
    <name type="scientific">Schizophyllum amplum</name>
    <dbReference type="NCBI Taxonomy" id="97359"/>
    <lineage>
        <taxon>Eukaryota</taxon>
        <taxon>Fungi</taxon>
        <taxon>Dikarya</taxon>
        <taxon>Basidiomycota</taxon>
        <taxon>Agaricomycotina</taxon>
        <taxon>Agaricomycetes</taxon>
        <taxon>Agaricomycetidae</taxon>
        <taxon>Agaricales</taxon>
        <taxon>Schizophyllaceae</taxon>
        <taxon>Schizophyllum</taxon>
    </lineage>
</organism>
<comment type="caution">
    <text evidence="1">The sequence shown here is derived from an EMBL/GenBank/DDBJ whole genome shotgun (WGS) entry which is preliminary data.</text>
</comment>
<dbReference type="Proteomes" id="UP000320762">
    <property type="component" value="Unassembled WGS sequence"/>
</dbReference>
<gene>
    <name evidence="1" type="ORF">BD626DRAFT_154993</name>
</gene>
<protein>
    <submittedName>
        <fullName evidence="1">Uncharacterized protein</fullName>
    </submittedName>
</protein>
<accession>A0A550C3T0</accession>
<evidence type="ECO:0000313" key="2">
    <source>
        <dbReference type="Proteomes" id="UP000320762"/>
    </source>
</evidence>
<keyword evidence="2" id="KW-1185">Reference proteome</keyword>
<sequence>MGPSCLACISASRQLGSCEFDGVLGGGLPRLLWTLLPAVRSHSSSPPSTVWSPYGRGSAALVTKDSRNAVRSVSAPSLLKVFCSRIQSFVLAVQSESTLEKSSERLSMIAGCVYDFFADRIQRRPVFVVGCPCPLLCATSQPPHATGYGA</sequence>
<proteinExistence type="predicted"/>
<evidence type="ECO:0000313" key="1">
    <source>
        <dbReference type="EMBL" id="TRM59448.1"/>
    </source>
</evidence>